<evidence type="ECO:0000256" key="2">
    <source>
        <dbReference type="ARBA" id="ARBA00010901"/>
    </source>
</evidence>
<dbReference type="RefSeq" id="XP_018187657.1">
    <property type="nucleotide sequence ID" value="XM_018334320.1"/>
</dbReference>
<evidence type="ECO:0000313" key="9">
    <source>
        <dbReference type="Proteomes" id="UP000076632"/>
    </source>
</evidence>
<dbReference type="Gene3D" id="1.20.5.500">
    <property type="entry name" value="Single helix bin"/>
    <property type="match status" value="1"/>
</dbReference>
<comment type="subcellular location">
    <subcellularLocation>
        <location evidence="1">Mitochondrion</location>
    </subcellularLocation>
</comment>
<keyword evidence="4" id="KW-0175">Coiled coil</keyword>
<dbReference type="STRING" id="1328760.A0A165GEV0"/>
<dbReference type="EMBL" id="KV407459">
    <property type="protein sequence ID" value="KZF22102.1"/>
    <property type="molecule type" value="Genomic_DNA"/>
</dbReference>
<evidence type="ECO:0000256" key="4">
    <source>
        <dbReference type="ARBA" id="ARBA00023054"/>
    </source>
</evidence>
<evidence type="ECO:0000256" key="5">
    <source>
        <dbReference type="ARBA" id="ARBA00023128"/>
    </source>
</evidence>
<dbReference type="OrthoDB" id="5532350at2759"/>
<dbReference type="GeneID" id="28899457"/>
<feature type="compositionally biased region" description="Basic and acidic residues" evidence="7">
    <location>
        <begin position="44"/>
        <end position="59"/>
    </location>
</feature>
<evidence type="ECO:0000256" key="1">
    <source>
        <dbReference type="ARBA" id="ARBA00004173"/>
    </source>
</evidence>
<name>A0A165GEV0_XYLHT</name>
<dbReference type="GO" id="GO:0042030">
    <property type="term" value="F:ATPase inhibitor activity"/>
    <property type="evidence" value="ECO:0007669"/>
    <property type="project" value="InterPro"/>
</dbReference>
<gene>
    <name evidence="8" type="ORF">L228DRAFT_261322</name>
</gene>
<keyword evidence="3" id="KW-0809">Transit peptide</keyword>
<keyword evidence="9" id="KW-1185">Reference proteome</keyword>
<accession>A0A165GEV0</accession>
<dbReference type="AlphaFoldDB" id="A0A165GEV0"/>
<protein>
    <recommendedName>
        <fullName evidence="6">ATPase inhibitor, mitochondrial</fullName>
    </recommendedName>
</protein>
<dbReference type="SUPFAM" id="SSF64602">
    <property type="entry name" value="F1 ATPase inhibitor, IF1, C-terminal domain"/>
    <property type="match status" value="1"/>
</dbReference>
<dbReference type="Proteomes" id="UP000076632">
    <property type="component" value="Unassembled WGS sequence"/>
</dbReference>
<dbReference type="InParanoid" id="A0A165GEV0"/>
<evidence type="ECO:0000256" key="3">
    <source>
        <dbReference type="ARBA" id="ARBA00022946"/>
    </source>
</evidence>
<comment type="function">
    <text evidence="6">Inhibits the enzyme activity of ATPase.</text>
</comment>
<reference evidence="8 9" key="1">
    <citation type="journal article" date="2016" name="Fungal Biol.">
        <title>The genome of Xylona heveae provides a window into fungal endophytism.</title>
        <authorList>
            <person name="Gazis R."/>
            <person name="Kuo A."/>
            <person name="Riley R."/>
            <person name="LaButti K."/>
            <person name="Lipzen A."/>
            <person name="Lin J."/>
            <person name="Amirebrahimi M."/>
            <person name="Hesse C.N."/>
            <person name="Spatafora J.W."/>
            <person name="Henrissat B."/>
            <person name="Hainaut M."/>
            <person name="Grigoriev I.V."/>
            <person name="Hibbett D.S."/>
        </authorList>
    </citation>
    <scope>NUCLEOTIDE SEQUENCE [LARGE SCALE GENOMIC DNA]</scope>
    <source>
        <strain evidence="8 9">TC161</strain>
    </source>
</reference>
<evidence type="ECO:0000256" key="6">
    <source>
        <dbReference type="RuleBase" id="RU368087"/>
    </source>
</evidence>
<proteinExistence type="inferred from homology"/>
<sequence>MFRQSIVKSVRPVGSRAGINCRLPLTSVRTMAEGATGSGASRPGGEHSGDAFSRREKANEDYYVRQKEKEKLLGLKEKLAAQRKHLDELDRHIDELTREQGGEHN</sequence>
<feature type="region of interest" description="Disordered" evidence="7">
    <location>
        <begin position="32"/>
        <end position="59"/>
    </location>
</feature>
<dbReference type="PANTHER" id="PTHR48417:SF1">
    <property type="entry name" value="ATP SYNTHASE F1 SUBUNIT EPSILON"/>
    <property type="match status" value="1"/>
</dbReference>
<dbReference type="GO" id="GO:0005739">
    <property type="term" value="C:mitochondrion"/>
    <property type="evidence" value="ECO:0007669"/>
    <property type="project" value="UniProtKB-SubCell"/>
</dbReference>
<comment type="similarity">
    <text evidence="2 6">Belongs to the ATPase inhibitor family.</text>
</comment>
<dbReference type="Pfam" id="PF04568">
    <property type="entry name" value="IATP"/>
    <property type="match status" value="1"/>
</dbReference>
<dbReference type="InterPro" id="IPR007648">
    <property type="entry name" value="ATPase_inhibitor_mt"/>
</dbReference>
<keyword evidence="5" id="KW-0496">Mitochondrion</keyword>
<dbReference type="PANTHER" id="PTHR48417">
    <property type="entry name" value="ATP SYNTHASE F1 SUBUNIT EPSILON"/>
    <property type="match status" value="1"/>
</dbReference>
<evidence type="ECO:0000313" key="8">
    <source>
        <dbReference type="EMBL" id="KZF22102.1"/>
    </source>
</evidence>
<organism evidence="8 9">
    <name type="scientific">Xylona heveae (strain CBS 132557 / TC161)</name>
    <dbReference type="NCBI Taxonomy" id="1328760"/>
    <lineage>
        <taxon>Eukaryota</taxon>
        <taxon>Fungi</taxon>
        <taxon>Dikarya</taxon>
        <taxon>Ascomycota</taxon>
        <taxon>Pezizomycotina</taxon>
        <taxon>Xylonomycetes</taxon>
        <taxon>Xylonales</taxon>
        <taxon>Xylonaceae</taxon>
        <taxon>Xylona</taxon>
    </lineage>
</organism>
<dbReference type="OMA" id="NQGGEHN"/>
<evidence type="ECO:0000256" key="7">
    <source>
        <dbReference type="SAM" id="MobiDB-lite"/>
    </source>
</evidence>